<accession>A0A4S1WT18</accession>
<protein>
    <submittedName>
        <fullName evidence="4">Uncharacterized protein</fullName>
    </submittedName>
</protein>
<reference evidence="4 5" key="1">
    <citation type="submission" date="2019-04" db="EMBL/GenBank/DDBJ databases">
        <title>Sphingomonas psychrotolerans sp. nov., isolated from soil in the Tianshan Mountains, Xinjiang, China.</title>
        <authorList>
            <person name="Luo Y."/>
            <person name="Sheng H."/>
        </authorList>
    </citation>
    <scope>NUCLEOTIDE SEQUENCE [LARGE SCALE GENOMIC DNA]</scope>
    <source>
        <strain evidence="4 5">KIS18-15</strain>
    </source>
</reference>
<dbReference type="Proteomes" id="UP000309848">
    <property type="component" value="Unassembled WGS sequence"/>
</dbReference>
<dbReference type="OrthoDB" id="1666403at2"/>
<organism evidence="4 5">
    <name type="scientific">Sphingomonas naasensis</name>
    <dbReference type="NCBI Taxonomy" id="1344951"/>
    <lineage>
        <taxon>Bacteria</taxon>
        <taxon>Pseudomonadati</taxon>
        <taxon>Pseudomonadota</taxon>
        <taxon>Alphaproteobacteria</taxon>
        <taxon>Sphingomonadales</taxon>
        <taxon>Sphingomonadaceae</taxon>
        <taxon>Sphingomonas</taxon>
    </lineage>
</organism>
<keyword evidence="3" id="KW-0231">Viral genome packaging</keyword>
<dbReference type="AlphaFoldDB" id="A0A4S1WT18"/>
<evidence type="ECO:0000256" key="3">
    <source>
        <dbReference type="ARBA" id="ARBA00023219"/>
    </source>
</evidence>
<dbReference type="EMBL" id="SRXU01000001">
    <property type="protein sequence ID" value="TGX46541.1"/>
    <property type="molecule type" value="Genomic_DNA"/>
</dbReference>
<dbReference type="Pfam" id="PF12236">
    <property type="entry name" value="Head-tail_con"/>
    <property type="match status" value="1"/>
</dbReference>
<keyword evidence="5" id="KW-1185">Reference proteome</keyword>
<keyword evidence="2" id="KW-1188">Viral release from host cell</keyword>
<dbReference type="InterPro" id="IPR020991">
    <property type="entry name" value="Connector_podovirus"/>
</dbReference>
<sequence length="117" mass="12468">MKTDFVSVLTQAQRMLGIGQTERAVSFVGNLAASFPEAADNLDTDAIVKDYWDRSGAPATGLRDPKVRDAIRQSRAQQQQAEQMAAMMPAAKDGADAARLLSEADTGSGSLLERLVG</sequence>
<evidence type="ECO:0000256" key="1">
    <source>
        <dbReference type="ARBA" id="ARBA00004328"/>
    </source>
</evidence>
<evidence type="ECO:0000313" key="4">
    <source>
        <dbReference type="EMBL" id="TGX46541.1"/>
    </source>
</evidence>
<evidence type="ECO:0000313" key="5">
    <source>
        <dbReference type="Proteomes" id="UP000309848"/>
    </source>
</evidence>
<evidence type="ECO:0000256" key="2">
    <source>
        <dbReference type="ARBA" id="ARBA00022612"/>
    </source>
</evidence>
<name>A0A4S1WT18_9SPHN</name>
<comment type="subcellular location">
    <subcellularLocation>
        <location evidence="1">Virion</location>
    </subcellularLocation>
</comment>
<proteinExistence type="predicted"/>
<gene>
    <name evidence="4" type="ORF">E5A74_00670</name>
</gene>
<comment type="caution">
    <text evidence="4">The sequence shown here is derived from an EMBL/GenBank/DDBJ whole genome shotgun (WGS) entry which is preliminary data.</text>
</comment>